<accession>A0ABY6ZKV6</accession>
<organism evidence="1 2">
    <name type="scientific">Alicyclobacillus fastidiosus</name>
    <dbReference type="NCBI Taxonomy" id="392011"/>
    <lineage>
        <taxon>Bacteria</taxon>
        <taxon>Bacillati</taxon>
        <taxon>Bacillota</taxon>
        <taxon>Bacilli</taxon>
        <taxon>Bacillales</taxon>
        <taxon>Alicyclobacillaceae</taxon>
        <taxon>Alicyclobacillus</taxon>
    </lineage>
</organism>
<gene>
    <name evidence="1" type="ORF">NZD89_09225</name>
</gene>
<reference evidence="1" key="1">
    <citation type="submission" date="2022-08" db="EMBL/GenBank/DDBJ databases">
        <title>Alicyclobacillus fastidiosus DSM 17978, complete genome.</title>
        <authorList>
            <person name="Wang Q."/>
            <person name="Cai R."/>
            <person name="Wang Z."/>
        </authorList>
    </citation>
    <scope>NUCLEOTIDE SEQUENCE</scope>
    <source>
        <strain evidence="1">DSM 17978</strain>
    </source>
</reference>
<dbReference type="EMBL" id="CP104067">
    <property type="protein sequence ID" value="WAH43538.1"/>
    <property type="molecule type" value="Genomic_DNA"/>
</dbReference>
<dbReference type="Proteomes" id="UP001164761">
    <property type="component" value="Chromosome"/>
</dbReference>
<keyword evidence="2" id="KW-1185">Reference proteome</keyword>
<sequence length="96" mass="10561">MIHLIGYKDFPDVESLRVTFGHGTVAVGTCLLNGDVCVGFHTIEKHEVGESLPNDEKTPPPTILFKFDNVEGLDVLQKAINIARDLLADKQVEDSQ</sequence>
<dbReference type="RefSeq" id="WP_268007418.1">
    <property type="nucleotide sequence ID" value="NZ_BSUT01000001.1"/>
</dbReference>
<evidence type="ECO:0000313" key="2">
    <source>
        <dbReference type="Proteomes" id="UP001164761"/>
    </source>
</evidence>
<proteinExistence type="predicted"/>
<evidence type="ECO:0000313" key="1">
    <source>
        <dbReference type="EMBL" id="WAH43538.1"/>
    </source>
</evidence>
<protein>
    <submittedName>
        <fullName evidence="1">Uncharacterized protein</fullName>
    </submittedName>
</protein>
<name>A0ABY6ZKV6_9BACL</name>